<sequence length="422" mass="45213">MPRRPGYQDALSLTVSLCLVYILCVAGVRVWIRKGSFGVDDVVIGVATIVTLCHYATSYVGLAQGLGMPWSSISDSGRVAVLNEASVGGIVTFLFALYLSKCAMIFFLSRITKTPRQLRLFLACNVLTAVIGVASILLVTLGCPTESGYYWAMYENSRSCPSQSARWQAITGLDIITEVLLLALPVYLVWGLQMPRRKKTMIIAAFYLRLPVISFSLGRNYYALQLRLPQTDPGLEGALVVIWLGVELAYALAANTLSALKGFTESFNSDFGLGFTRGKGDGNYGLSHVSGGSGQSSKAEKSSDSAAILSSAGASRMGSVTPAGATKAGPKAGPQAAPSSSPATPTEDIARHPLKLRPDNELRSITCVTADPTTPEQRPRRRPSSASSRYSSPGDDMVILRETAYEVQHDEAPMLPPVARYA</sequence>
<feature type="compositionally biased region" description="Low complexity" evidence="1">
    <location>
        <begin position="384"/>
        <end position="393"/>
    </location>
</feature>
<dbReference type="PANTHER" id="PTHR39614">
    <property type="entry name" value="INTEGRAL MEMBRANE PROTEIN"/>
    <property type="match status" value="1"/>
</dbReference>
<comment type="caution">
    <text evidence="5">The sequence shown here is derived from an EMBL/GenBank/DDBJ whole genome shotgun (WGS) entry which is preliminary data.</text>
</comment>
<feature type="transmembrane region" description="Helical" evidence="2">
    <location>
        <begin position="12"/>
        <end position="32"/>
    </location>
</feature>
<dbReference type="Proteomes" id="UP001175353">
    <property type="component" value="Unassembled WGS sequence"/>
</dbReference>
<keyword evidence="2" id="KW-1133">Transmembrane helix</keyword>
<protein>
    <recommendedName>
        <fullName evidence="3">Rhodopsin domain-containing protein</fullName>
    </recommendedName>
</protein>
<reference evidence="4" key="1">
    <citation type="submission" date="2021-12" db="EMBL/GenBank/DDBJ databases">
        <title>Black yeast isolated from Biological Soil Crust.</title>
        <authorList>
            <person name="Kurbessoian T."/>
        </authorList>
    </citation>
    <scope>NUCLEOTIDE SEQUENCE</scope>
    <source>
        <strain evidence="4">CCFEE 5208</strain>
    </source>
</reference>
<organism evidence="5 6">
    <name type="scientific">Friedmanniomyces endolithicus</name>
    <dbReference type="NCBI Taxonomy" id="329885"/>
    <lineage>
        <taxon>Eukaryota</taxon>
        <taxon>Fungi</taxon>
        <taxon>Dikarya</taxon>
        <taxon>Ascomycota</taxon>
        <taxon>Pezizomycotina</taxon>
        <taxon>Dothideomycetes</taxon>
        <taxon>Dothideomycetidae</taxon>
        <taxon>Mycosphaerellales</taxon>
        <taxon>Teratosphaeriaceae</taxon>
        <taxon>Friedmanniomyces</taxon>
    </lineage>
</organism>
<evidence type="ECO:0000313" key="6">
    <source>
        <dbReference type="Proteomes" id="UP001175353"/>
    </source>
</evidence>
<feature type="transmembrane region" description="Helical" evidence="2">
    <location>
        <begin position="234"/>
        <end position="253"/>
    </location>
</feature>
<feature type="transmembrane region" description="Helical" evidence="2">
    <location>
        <begin position="44"/>
        <end position="67"/>
    </location>
</feature>
<gene>
    <name evidence="4" type="ORF">LTR82_006320</name>
    <name evidence="5" type="ORF">LTR91_002637</name>
</gene>
<dbReference type="Pfam" id="PF20684">
    <property type="entry name" value="Fung_rhodopsin"/>
    <property type="match status" value="1"/>
</dbReference>
<dbReference type="EMBL" id="JAUJLE010000012">
    <property type="protein sequence ID" value="KAK1010241.1"/>
    <property type="molecule type" value="Genomic_DNA"/>
</dbReference>
<feature type="compositionally biased region" description="Low complexity" evidence="1">
    <location>
        <begin position="321"/>
        <end position="346"/>
    </location>
</feature>
<accession>A0AAN6L097</accession>
<dbReference type="AlphaFoldDB" id="A0AAN6L097"/>
<proteinExistence type="predicted"/>
<name>A0AAN6L097_9PEZI</name>
<keyword evidence="6" id="KW-1185">Reference proteome</keyword>
<evidence type="ECO:0000256" key="2">
    <source>
        <dbReference type="SAM" id="Phobius"/>
    </source>
</evidence>
<feature type="transmembrane region" description="Helical" evidence="2">
    <location>
        <begin position="120"/>
        <end position="141"/>
    </location>
</feature>
<feature type="compositionally biased region" description="Basic and acidic residues" evidence="1">
    <location>
        <begin position="403"/>
        <end position="412"/>
    </location>
</feature>
<feature type="domain" description="Rhodopsin" evidence="3">
    <location>
        <begin position="29"/>
        <end position="262"/>
    </location>
</feature>
<feature type="compositionally biased region" description="Basic and acidic residues" evidence="1">
    <location>
        <begin position="348"/>
        <end position="362"/>
    </location>
</feature>
<dbReference type="EMBL" id="JASUXU010000015">
    <property type="protein sequence ID" value="KAK0322863.1"/>
    <property type="molecule type" value="Genomic_DNA"/>
</dbReference>
<evidence type="ECO:0000313" key="4">
    <source>
        <dbReference type="EMBL" id="KAK0322863.1"/>
    </source>
</evidence>
<dbReference type="Proteomes" id="UP001168146">
    <property type="component" value="Unassembled WGS sequence"/>
</dbReference>
<feature type="region of interest" description="Disordered" evidence="1">
    <location>
        <begin position="286"/>
        <end position="422"/>
    </location>
</feature>
<keyword evidence="2" id="KW-0472">Membrane</keyword>
<evidence type="ECO:0000256" key="1">
    <source>
        <dbReference type="SAM" id="MobiDB-lite"/>
    </source>
</evidence>
<dbReference type="InterPro" id="IPR049326">
    <property type="entry name" value="Rhodopsin_dom_fungi"/>
</dbReference>
<keyword evidence="2" id="KW-0812">Transmembrane</keyword>
<evidence type="ECO:0000313" key="5">
    <source>
        <dbReference type="EMBL" id="KAK1010241.1"/>
    </source>
</evidence>
<feature type="transmembrane region" description="Helical" evidence="2">
    <location>
        <begin position="167"/>
        <end position="190"/>
    </location>
</feature>
<dbReference type="PANTHER" id="PTHR39614:SF2">
    <property type="entry name" value="INTEGRAL MEMBRANE PROTEIN"/>
    <property type="match status" value="1"/>
</dbReference>
<feature type="transmembrane region" description="Helical" evidence="2">
    <location>
        <begin position="202"/>
        <end position="222"/>
    </location>
</feature>
<evidence type="ECO:0000259" key="3">
    <source>
        <dbReference type="Pfam" id="PF20684"/>
    </source>
</evidence>
<feature type="transmembrane region" description="Helical" evidence="2">
    <location>
        <begin position="87"/>
        <end position="108"/>
    </location>
</feature>
<reference evidence="5" key="2">
    <citation type="submission" date="2023-06" db="EMBL/GenBank/DDBJ databases">
        <title>Black Yeasts Isolated from many extreme environments.</title>
        <authorList>
            <person name="Coleine C."/>
            <person name="Stajich J.E."/>
            <person name="Selbmann L."/>
        </authorList>
    </citation>
    <scope>NUCLEOTIDE SEQUENCE</scope>
    <source>
        <strain evidence="5">CCFEE 5200</strain>
    </source>
</reference>